<dbReference type="Proteomes" id="UP000305778">
    <property type="component" value="Unassembled WGS sequence"/>
</dbReference>
<dbReference type="EMBL" id="SUMC01000010">
    <property type="protein sequence ID" value="TKA11042.1"/>
    <property type="molecule type" value="Genomic_DNA"/>
</dbReference>
<dbReference type="OrthoDB" id="9815541at2"/>
<dbReference type="AlphaFoldDB" id="A0A4U0SMP1"/>
<feature type="region of interest" description="Disordered" evidence="1">
    <location>
        <begin position="76"/>
        <end position="132"/>
    </location>
</feature>
<protein>
    <submittedName>
        <fullName evidence="2">Uncharacterized protein</fullName>
    </submittedName>
</protein>
<comment type="caution">
    <text evidence="2">The sequence shown here is derived from an EMBL/GenBank/DDBJ whole genome shotgun (WGS) entry which is preliminary data.</text>
</comment>
<sequence length="132" mass="15202">MSRWQPLSESLDPDVRLFVESAWHRYLDGSKFPPRQAVETLGILAGADAARRAPVGELRAGDRVVFALAGAYAWNTATARPDNEGRRRRSEDRGRHPRPSDRGARQRRRVRCTNGPRNINREHRRERRHGRT</sequence>
<reference evidence="2 3" key="1">
    <citation type="submission" date="2019-04" db="EMBL/GenBank/DDBJ databases">
        <title>Streptomyces oryziradicis sp. nov., a novel actinomycete isolated from rhizosphere soil of rice (Oryza sativa L.).</title>
        <authorList>
            <person name="Li C."/>
        </authorList>
    </citation>
    <scope>NUCLEOTIDE SEQUENCE [LARGE SCALE GENOMIC DNA]</scope>
    <source>
        <strain evidence="2 3">NEAU-C40</strain>
    </source>
</reference>
<evidence type="ECO:0000313" key="3">
    <source>
        <dbReference type="Proteomes" id="UP000305778"/>
    </source>
</evidence>
<feature type="compositionally biased region" description="Basic and acidic residues" evidence="1">
    <location>
        <begin position="81"/>
        <end position="104"/>
    </location>
</feature>
<accession>A0A4U0SMP1</accession>
<feature type="compositionally biased region" description="Basic residues" evidence="1">
    <location>
        <begin position="122"/>
        <end position="132"/>
    </location>
</feature>
<name>A0A4U0SMP1_9ACTN</name>
<proteinExistence type="predicted"/>
<evidence type="ECO:0000313" key="2">
    <source>
        <dbReference type="EMBL" id="TKA11042.1"/>
    </source>
</evidence>
<organism evidence="2 3">
    <name type="scientific">Actinacidiphila oryziradicis</name>
    <dbReference type="NCBI Taxonomy" id="2571141"/>
    <lineage>
        <taxon>Bacteria</taxon>
        <taxon>Bacillati</taxon>
        <taxon>Actinomycetota</taxon>
        <taxon>Actinomycetes</taxon>
        <taxon>Kitasatosporales</taxon>
        <taxon>Streptomycetaceae</taxon>
        <taxon>Actinacidiphila</taxon>
    </lineage>
</organism>
<keyword evidence="3" id="KW-1185">Reference proteome</keyword>
<gene>
    <name evidence="2" type="ORF">FCI23_13885</name>
</gene>
<evidence type="ECO:0000256" key="1">
    <source>
        <dbReference type="SAM" id="MobiDB-lite"/>
    </source>
</evidence>